<reference evidence="1 2" key="1">
    <citation type="submission" date="2018-10" db="EMBL/GenBank/DDBJ databases">
        <title>Genome sequence of Verticillium nonalfalfae VnAa140.</title>
        <authorList>
            <person name="Stajich J.E."/>
            <person name="Kasson M.T."/>
        </authorList>
    </citation>
    <scope>NUCLEOTIDE SEQUENCE [LARGE SCALE GENOMIC DNA]</scope>
    <source>
        <strain evidence="1 2">VnAa140</strain>
    </source>
</reference>
<dbReference type="AlphaFoldDB" id="A0A3M9XVL3"/>
<dbReference type="GeneID" id="39607574"/>
<dbReference type="Proteomes" id="UP000267145">
    <property type="component" value="Unassembled WGS sequence"/>
</dbReference>
<keyword evidence="2" id="KW-1185">Reference proteome</keyword>
<evidence type="ECO:0000313" key="1">
    <source>
        <dbReference type="EMBL" id="RNJ52313.1"/>
    </source>
</evidence>
<proteinExistence type="predicted"/>
<protein>
    <submittedName>
        <fullName evidence="1">Uncharacterized protein</fullName>
    </submittedName>
</protein>
<dbReference type="EMBL" id="RBVV01000216">
    <property type="protein sequence ID" value="RNJ52313.1"/>
    <property type="molecule type" value="Genomic_DNA"/>
</dbReference>
<comment type="caution">
    <text evidence="1">The sequence shown here is derived from an EMBL/GenBank/DDBJ whole genome shotgun (WGS) entry which is preliminary data.</text>
</comment>
<evidence type="ECO:0000313" key="2">
    <source>
        <dbReference type="Proteomes" id="UP000267145"/>
    </source>
</evidence>
<sequence length="144" mass="15969">MKSRERMLAMFPTSCYRLFGLSSRLHLFNVPRPTSIKVSATPAVLKILPLIPAKTELSCLGYALDLWFLSNTLCNLGILCVVGLYPVPTLRDSSLPNKSSLANNETPLINKRTILSERSKVSELSQYGLPGISKQFQAITRKNS</sequence>
<name>A0A3M9XVL3_9PEZI</name>
<accession>A0A3M9XVL3</accession>
<dbReference type="RefSeq" id="XP_028490471.1">
    <property type="nucleotide sequence ID" value="XM_028638071.1"/>
</dbReference>
<gene>
    <name evidence="1" type="ORF">D7B24_003885</name>
</gene>
<organism evidence="1 2">
    <name type="scientific">Verticillium nonalfalfae</name>
    <dbReference type="NCBI Taxonomy" id="1051616"/>
    <lineage>
        <taxon>Eukaryota</taxon>
        <taxon>Fungi</taxon>
        <taxon>Dikarya</taxon>
        <taxon>Ascomycota</taxon>
        <taxon>Pezizomycotina</taxon>
        <taxon>Sordariomycetes</taxon>
        <taxon>Hypocreomycetidae</taxon>
        <taxon>Glomerellales</taxon>
        <taxon>Plectosphaerellaceae</taxon>
        <taxon>Verticillium</taxon>
    </lineage>
</organism>